<comment type="caution">
    <text evidence="1">The sequence shown here is derived from an EMBL/GenBank/DDBJ whole genome shotgun (WGS) entry which is preliminary data.</text>
</comment>
<keyword evidence="1" id="KW-0413">Isomerase</keyword>
<dbReference type="PANTHER" id="PTHR37950:SF1">
    <property type="entry name" value="4-HYDROXYPHENYLACETATE CATABOLISM PROTEIN"/>
    <property type="match status" value="1"/>
</dbReference>
<evidence type="ECO:0000313" key="1">
    <source>
        <dbReference type="EMBL" id="OAN46706.1"/>
    </source>
</evidence>
<gene>
    <name evidence="1" type="ORF">A6A04_06290</name>
</gene>
<dbReference type="InterPro" id="IPR004220">
    <property type="entry name" value="5-COMe_2-OHmuconate_Isoase"/>
</dbReference>
<dbReference type="CDD" id="cd00580">
    <property type="entry name" value="CHMI"/>
    <property type="match status" value="1"/>
</dbReference>
<proteinExistence type="predicted"/>
<sequence length="129" mass="14668">MPHFIAEYTDNIKDRADIRGMLKKVTCVLLDQGGIYPIGGIRARAIELHDYVMADDQEDYAFVHATLKIGAGRSEAVKKKTCDELFEMMKDHFAPLFAAGYFALSMELYEFDEGATYKHNNVHARFKKA</sequence>
<dbReference type="Gene3D" id="3.30.429.10">
    <property type="entry name" value="Macrophage Migration Inhibitory Factor"/>
    <property type="match status" value="1"/>
</dbReference>
<accession>A0A178MDW3</accession>
<dbReference type="Pfam" id="PF02962">
    <property type="entry name" value="CHMI"/>
    <property type="match status" value="1"/>
</dbReference>
<dbReference type="InterPro" id="IPR014347">
    <property type="entry name" value="Tautomerase/MIF_sf"/>
</dbReference>
<dbReference type="STRING" id="1285242.A6A04_06290"/>
<dbReference type="OrthoDB" id="9814215at2"/>
<dbReference type="EMBL" id="LWQT01000088">
    <property type="protein sequence ID" value="OAN46706.1"/>
    <property type="molecule type" value="Genomic_DNA"/>
</dbReference>
<dbReference type="GO" id="GO:0008704">
    <property type="term" value="F:5-carboxymethyl-2-hydroxymuconate delta-isomerase activity"/>
    <property type="evidence" value="ECO:0007669"/>
    <property type="project" value="InterPro"/>
</dbReference>
<dbReference type="Proteomes" id="UP000078428">
    <property type="component" value="Unassembled WGS sequence"/>
</dbReference>
<organism evidence="1 2">
    <name type="scientific">Paramagnetospirillum marisnigri</name>
    <dbReference type="NCBI Taxonomy" id="1285242"/>
    <lineage>
        <taxon>Bacteria</taxon>
        <taxon>Pseudomonadati</taxon>
        <taxon>Pseudomonadota</taxon>
        <taxon>Alphaproteobacteria</taxon>
        <taxon>Rhodospirillales</taxon>
        <taxon>Magnetospirillaceae</taxon>
        <taxon>Paramagnetospirillum</taxon>
    </lineage>
</organism>
<dbReference type="SUPFAM" id="SSF55331">
    <property type="entry name" value="Tautomerase/MIF"/>
    <property type="match status" value="1"/>
</dbReference>
<name>A0A178MDW3_9PROT</name>
<reference evidence="1 2" key="1">
    <citation type="submission" date="2016-04" db="EMBL/GenBank/DDBJ databases">
        <title>Draft genome sequence of freshwater magnetotactic bacteria Magnetospirillum marisnigri SP-1 and Magnetospirillum moscoviense BB-1.</title>
        <authorList>
            <person name="Koziaeva V."/>
            <person name="Dziuba M.V."/>
            <person name="Ivanov T.M."/>
            <person name="Kuznetsov B."/>
            <person name="Grouzdev D.S."/>
        </authorList>
    </citation>
    <scope>NUCLEOTIDE SEQUENCE [LARGE SCALE GENOMIC DNA]</scope>
    <source>
        <strain evidence="1 2">SP-1</strain>
    </source>
</reference>
<evidence type="ECO:0000313" key="2">
    <source>
        <dbReference type="Proteomes" id="UP000078428"/>
    </source>
</evidence>
<protein>
    <submittedName>
        <fullName evidence="1">5-carboxymethyl-2-hydroxymuconate isomerase</fullName>
    </submittedName>
</protein>
<dbReference type="RefSeq" id="WP_068494950.1">
    <property type="nucleotide sequence ID" value="NZ_LWQT01000088.1"/>
</dbReference>
<dbReference type="AlphaFoldDB" id="A0A178MDW3"/>
<keyword evidence="2" id="KW-1185">Reference proteome</keyword>
<dbReference type="PANTHER" id="PTHR37950">
    <property type="entry name" value="4-HYDROXYPHENYLACETATE CATABOLISM PROTEIN"/>
    <property type="match status" value="1"/>
</dbReference>